<dbReference type="Pfam" id="PF00149">
    <property type="entry name" value="Metallophos"/>
    <property type="match status" value="1"/>
</dbReference>
<dbReference type="InterPro" id="IPR036907">
    <property type="entry name" value="5'-Nucleotdase_C_sf"/>
</dbReference>
<reference evidence="6" key="1">
    <citation type="journal article" date="2021" name="PeerJ">
        <title>Extensive microbial diversity within the chicken gut microbiome revealed by metagenomics and culture.</title>
        <authorList>
            <person name="Gilroy R."/>
            <person name="Ravi A."/>
            <person name="Getino M."/>
            <person name="Pursley I."/>
            <person name="Horton D.L."/>
            <person name="Alikhan N.F."/>
            <person name="Baker D."/>
            <person name="Gharbi K."/>
            <person name="Hall N."/>
            <person name="Watson M."/>
            <person name="Adriaenssens E.M."/>
            <person name="Foster-Nyarko E."/>
            <person name="Jarju S."/>
            <person name="Secka A."/>
            <person name="Antonio M."/>
            <person name="Oren A."/>
            <person name="Chaudhuri R.R."/>
            <person name="La Ragione R."/>
            <person name="Hildebrand F."/>
            <person name="Pallen M.J."/>
        </authorList>
    </citation>
    <scope>NUCLEOTIDE SEQUENCE</scope>
    <source>
        <strain evidence="6">ChiGjej3B3-7470</strain>
    </source>
</reference>
<keyword evidence="2" id="KW-0378">Hydrolase</keyword>
<feature type="signal peptide" evidence="2">
    <location>
        <begin position="1"/>
        <end position="33"/>
    </location>
</feature>
<comment type="caution">
    <text evidence="6">The sequence shown here is derived from an EMBL/GenBank/DDBJ whole genome shotgun (WGS) entry which is preliminary data.</text>
</comment>
<proteinExistence type="inferred from homology"/>
<keyword evidence="1 2" id="KW-0732">Signal</keyword>
<comment type="similarity">
    <text evidence="2">Belongs to the 5'-nucleotidase family.</text>
</comment>
<dbReference type="PRINTS" id="PR01607">
    <property type="entry name" value="APYRASEFAMLY"/>
</dbReference>
<dbReference type="Pfam" id="PF02872">
    <property type="entry name" value="5_nucleotid_C"/>
    <property type="match status" value="1"/>
</dbReference>
<sequence length="679" mass="70200">MTTITKRSTAGLAAGALVAGALTFTTFAPTANAAVGSCEAPTTTVSVFGFNDFHGRLSTAPALFTPVEEARAAQGEDNVLLISSGDNIGASVFDSFILDDEPTLEILNAAALDVSTVGNHEFDRGFNDLSGRVNDLSSFPYLAANVYSSGTTVAAPLQEYATYEKGGVTIAVVGVVTTDTPGMVSPDGVSGLTFGDPVEAINRVTTELLDGDAANGEADVVIASLHEGADAGTEWDGIDERVSAILNGHSHSLYSTETSTGIPVLQAASYGEAIARIDLAIDATNGGVCSTTAKVIDLDGAPVGTSARITAIQSIVDETKVAADELGAVVIGDASAAISTPVDGTSNNRNMESPMNNTVAQMFADVLGDGDPEFIGLQNPGGTRDSINAGDITFREAANVLPFANTLMTTQITGAQFKEALEQQWQRYADGTQPSRLDRAFLPLGISDNVSYTYDESLAEGSRITGIWINGQPIDPAKRYTVGSGSFLITGGDNFRALGEGVNTRDTGRADLEAWVEWVADQGTMSPDYSRRGVSAKLATEDLVEGGEGLTFTFGQPLEGGLAPDTLDMNLTAGGEKVSPELFNSTITAYIGDVAVGTGTVTDGFGTVTVSLPDGTTVAEGAQVVRFLVEASGTEIYAPVNVVLVEDIVPDDDNDDVDDPSDGGKGDPKPKPGLPSTGN</sequence>
<dbReference type="GO" id="GO:0009166">
    <property type="term" value="P:nucleotide catabolic process"/>
    <property type="evidence" value="ECO:0007669"/>
    <property type="project" value="InterPro"/>
</dbReference>
<feature type="chain" id="PRO_5038161192" evidence="2">
    <location>
        <begin position="34"/>
        <end position="679"/>
    </location>
</feature>
<dbReference type="CDD" id="cd00845">
    <property type="entry name" value="MPP_UshA_N_like"/>
    <property type="match status" value="1"/>
</dbReference>
<dbReference type="SUPFAM" id="SSF56300">
    <property type="entry name" value="Metallo-dependent phosphatases"/>
    <property type="match status" value="1"/>
</dbReference>
<organism evidence="6 7">
    <name type="scientific">Tessaracoccus flavescens</name>
    <dbReference type="NCBI Taxonomy" id="399497"/>
    <lineage>
        <taxon>Bacteria</taxon>
        <taxon>Bacillati</taxon>
        <taxon>Actinomycetota</taxon>
        <taxon>Actinomycetes</taxon>
        <taxon>Propionibacteriales</taxon>
        <taxon>Propionibacteriaceae</taxon>
        <taxon>Tessaracoccus</taxon>
    </lineage>
</organism>
<dbReference type="AlphaFoldDB" id="A0A921ERA4"/>
<dbReference type="InterPro" id="IPR029052">
    <property type="entry name" value="Metallo-depent_PP-like"/>
</dbReference>
<dbReference type="Gene3D" id="3.90.780.10">
    <property type="entry name" value="5'-Nucleotidase, C-terminal domain"/>
    <property type="match status" value="1"/>
</dbReference>
<evidence type="ECO:0000256" key="2">
    <source>
        <dbReference type="RuleBase" id="RU362119"/>
    </source>
</evidence>
<feature type="compositionally biased region" description="Acidic residues" evidence="3">
    <location>
        <begin position="649"/>
        <end position="661"/>
    </location>
</feature>
<dbReference type="PANTHER" id="PTHR11575:SF24">
    <property type="entry name" value="5'-NUCLEOTIDASE"/>
    <property type="match status" value="1"/>
</dbReference>
<evidence type="ECO:0000259" key="4">
    <source>
        <dbReference type="Pfam" id="PF00149"/>
    </source>
</evidence>
<keyword evidence="2" id="KW-0547">Nucleotide-binding</keyword>
<evidence type="ECO:0000256" key="1">
    <source>
        <dbReference type="ARBA" id="ARBA00022729"/>
    </source>
</evidence>
<dbReference type="Gene3D" id="3.60.21.10">
    <property type="match status" value="1"/>
</dbReference>
<reference evidence="6" key="2">
    <citation type="submission" date="2021-09" db="EMBL/GenBank/DDBJ databases">
        <authorList>
            <person name="Gilroy R."/>
        </authorList>
    </citation>
    <scope>NUCLEOTIDE SEQUENCE</scope>
    <source>
        <strain evidence="6">ChiGjej3B3-7470</strain>
    </source>
</reference>
<evidence type="ECO:0000259" key="5">
    <source>
        <dbReference type="Pfam" id="PF02872"/>
    </source>
</evidence>
<accession>A0A921ERA4</accession>
<feature type="domain" description="5'-Nucleotidase C-terminal" evidence="5">
    <location>
        <begin position="345"/>
        <end position="499"/>
    </location>
</feature>
<dbReference type="PANTHER" id="PTHR11575">
    <property type="entry name" value="5'-NUCLEOTIDASE-RELATED"/>
    <property type="match status" value="1"/>
</dbReference>
<evidence type="ECO:0000313" key="7">
    <source>
        <dbReference type="Proteomes" id="UP000712713"/>
    </source>
</evidence>
<dbReference type="GO" id="GO:0016787">
    <property type="term" value="F:hydrolase activity"/>
    <property type="evidence" value="ECO:0007669"/>
    <property type="project" value="UniProtKB-KW"/>
</dbReference>
<evidence type="ECO:0000313" key="6">
    <source>
        <dbReference type="EMBL" id="HJE52344.1"/>
    </source>
</evidence>
<dbReference type="GO" id="GO:0030288">
    <property type="term" value="C:outer membrane-bounded periplasmic space"/>
    <property type="evidence" value="ECO:0007669"/>
    <property type="project" value="TreeGrafter"/>
</dbReference>
<dbReference type="InterPro" id="IPR004843">
    <property type="entry name" value="Calcineurin-like_PHP"/>
</dbReference>
<dbReference type="EMBL" id="DYZF01000260">
    <property type="protein sequence ID" value="HJE52344.1"/>
    <property type="molecule type" value="Genomic_DNA"/>
</dbReference>
<dbReference type="InterPro" id="IPR006179">
    <property type="entry name" value="5_nucleotidase/apyrase"/>
</dbReference>
<dbReference type="SUPFAM" id="SSF55816">
    <property type="entry name" value="5'-nucleotidase (syn. UDP-sugar hydrolase), C-terminal domain"/>
    <property type="match status" value="1"/>
</dbReference>
<feature type="region of interest" description="Disordered" evidence="3">
    <location>
        <begin position="649"/>
        <end position="679"/>
    </location>
</feature>
<dbReference type="GO" id="GO:0000166">
    <property type="term" value="F:nucleotide binding"/>
    <property type="evidence" value="ECO:0007669"/>
    <property type="project" value="UniProtKB-KW"/>
</dbReference>
<feature type="domain" description="Calcineurin-like phosphoesterase" evidence="4">
    <location>
        <begin position="49"/>
        <end position="252"/>
    </location>
</feature>
<dbReference type="InterPro" id="IPR008334">
    <property type="entry name" value="5'-Nucleotdase_C"/>
</dbReference>
<name>A0A921ERA4_9ACTN</name>
<gene>
    <name evidence="6" type="ORF">K8V15_10310</name>
</gene>
<evidence type="ECO:0000256" key="3">
    <source>
        <dbReference type="SAM" id="MobiDB-lite"/>
    </source>
</evidence>
<dbReference type="Proteomes" id="UP000712713">
    <property type="component" value="Unassembled WGS sequence"/>
</dbReference>
<protein>
    <submittedName>
        <fullName evidence="6">Bifunctional metallophosphatase/5'-nucleotidase</fullName>
    </submittedName>
</protein>